<keyword evidence="1" id="KW-0687">Ribonucleoprotein</keyword>
<keyword evidence="1" id="KW-0934">Plastid</keyword>
<accession>A0A7H0TW53</accession>
<reference evidence="1" key="1">
    <citation type="journal article" date="2020" name="Genome Biol. Evol.">
        <title>A repertory of rearrangements and the loss of an inverted repeat region in Passiflora chloroplast genomes.</title>
        <authorList>
            <person name="Cauz-Santos L.A."/>
            <person name="da Costa Z.P."/>
            <person name="Callot C."/>
            <person name="Cauet S."/>
            <person name="Zucchi M.I."/>
            <person name="Berges H."/>
            <person name="van den Berg C."/>
            <person name="Vieira M.L.C."/>
        </authorList>
    </citation>
    <scope>NUCLEOTIDE SEQUENCE</scope>
</reference>
<geneLocation type="chloroplast" evidence="1"/>
<protein>
    <submittedName>
        <fullName evidence="1">Ribosomal protein L32</fullName>
    </submittedName>
</protein>
<evidence type="ECO:0000313" key="1">
    <source>
        <dbReference type="EMBL" id="QNR05255.1"/>
    </source>
</evidence>
<sequence>MGVQKKCTSISKNQKSIFEKIVGKKGSWAALKALFLSKIPFYFLLVIQKVFLCDK</sequence>
<keyword evidence="1" id="KW-0689">Ribosomal protein</keyword>
<keyword evidence="1" id="KW-0150">Chloroplast</keyword>
<dbReference type="AlphaFoldDB" id="A0A7H0TW53"/>
<dbReference type="GO" id="GO:0005840">
    <property type="term" value="C:ribosome"/>
    <property type="evidence" value="ECO:0007669"/>
    <property type="project" value="UniProtKB-KW"/>
</dbReference>
<gene>
    <name evidence="1" type="primary">rpl32</name>
</gene>
<name>A0A7H0TW53_PASSB</name>
<proteinExistence type="predicted"/>
<dbReference type="EMBL" id="MT525868">
    <property type="protein sequence ID" value="QNR05255.1"/>
    <property type="molecule type" value="Genomic_DNA"/>
</dbReference>
<organism evidence="1">
    <name type="scientific">Passiflora suberosa</name>
    <name type="common">Corky-stemmed passion flower</name>
    <dbReference type="NCBI Taxonomy" id="133504"/>
    <lineage>
        <taxon>Eukaryota</taxon>
        <taxon>Viridiplantae</taxon>
        <taxon>Streptophyta</taxon>
        <taxon>Embryophyta</taxon>
        <taxon>Tracheophyta</taxon>
        <taxon>Spermatophyta</taxon>
        <taxon>Magnoliopsida</taxon>
        <taxon>eudicotyledons</taxon>
        <taxon>Gunneridae</taxon>
        <taxon>Pentapetalae</taxon>
        <taxon>rosids</taxon>
        <taxon>fabids</taxon>
        <taxon>Malpighiales</taxon>
        <taxon>Passifloraceae</taxon>
        <taxon>Passiflora</taxon>
    </lineage>
</organism>